<reference evidence="2 3" key="1">
    <citation type="journal article" date="2016" name="Front. Microbiol.">
        <title>Genome and transcriptome sequences reveal the specific parasitism of the nematophagous Purpureocillium lilacinum 36-1.</title>
        <authorList>
            <person name="Xie J."/>
            <person name="Li S."/>
            <person name="Mo C."/>
            <person name="Xiao X."/>
            <person name="Peng D."/>
            <person name="Wang G."/>
            <person name="Xiao Y."/>
        </authorList>
    </citation>
    <scope>NUCLEOTIDE SEQUENCE [LARGE SCALE GENOMIC DNA]</scope>
    <source>
        <strain evidence="2 3">36-1</strain>
    </source>
</reference>
<feature type="compositionally biased region" description="Polar residues" evidence="1">
    <location>
        <begin position="305"/>
        <end position="314"/>
    </location>
</feature>
<sequence>MQQQKEQQWRPRPQCSSSPPAGPTTGQLIDPRQPGTSPSPPSSSNSPTRNPRYPPDSNVMMSCSLPFPPITLTTHALAAGYGPSGATFLPPPLPVPSLPFAPHPPSLLVMEHLTRSPAAHPSIHLSIHQSIHPILHQLSTPPLSSVVVPFAVPVVNGTDTRPHRTAAPTPPHPLQPARAAYIHIIPTRSYTREEGGFLYSGCSAQYLRAQADRQAGWQAGGRADRTDLHCLPASPPQRTHARTHAHQAASSRSPARPPARRRAARVASTSPIPTGPVSQPRPWTGHPQQQQQLHHLMDPRHSQDKGSQSISHTINVCVLPGPGPSSTSHRQPTTGTPPRHQLQPWTTVNTTNEVLDIRTHCYLAESQPHNLASVAAVAVAVAAACRCAPPPSPPPLRTTTPARGRAKWKNTACEAAAQGSAAMMRMSGRASCTRHSVLPAPYGAVDGWLPPLALSVRVCAVLLMAIPGPRVTRLALPLPYDSSRSRSNRCRALLQASWPCLRSGRAPGKAPRALPPSTLVVTSGQGRQCAGANHGASRGRLRPPEITVSSFASRHPLLPNGPCRPTLAYDEPVRRTDHGAVAMPVHESPVERACAPVSLSLFPSLARVLHTPPTGHPPGSFEAKLCSCGPHGPSSQVDDFDIDRASSPVTKIRALPVTESSTPVRCVLMACRRPRNAAPFQLGLRVELLQPGAHMRIMLAVLASSSTCPMRNRPPS</sequence>
<feature type="compositionally biased region" description="Polar residues" evidence="1">
    <location>
        <begin position="14"/>
        <end position="27"/>
    </location>
</feature>
<dbReference type="EMBL" id="LCWV01000002">
    <property type="protein sequence ID" value="PWI75337.1"/>
    <property type="molecule type" value="Genomic_DNA"/>
</dbReference>
<dbReference type="Proteomes" id="UP000245956">
    <property type="component" value="Unassembled WGS sequence"/>
</dbReference>
<evidence type="ECO:0000256" key="1">
    <source>
        <dbReference type="SAM" id="MobiDB-lite"/>
    </source>
</evidence>
<feature type="compositionally biased region" description="Low complexity" evidence="1">
    <location>
        <begin position="31"/>
        <end position="51"/>
    </location>
</feature>
<comment type="caution">
    <text evidence="2">The sequence shown here is derived from an EMBL/GenBank/DDBJ whole genome shotgun (WGS) entry which is preliminary data.</text>
</comment>
<feature type="region of interest" description="Disordered" evidence="1">
    <location>
        <begin position="226"/>
        <end position="344"/>
    </location>
</feature>
<evidence type="ECO:0000313" key="2">
    <source>
        <dbReference type="EMBL" id="PWI75337.1"/>
    </source>
</evidence>
<feature type="compositionally biased region" description="Polar residues" evidence="1">
    <location>
        <begin position="324"/>
        <end position="336"/>
    </location>
</feature>
<accession>A0A2U3ELE3</accession>
<proteinExistence type="predicted"/>
<feature type="region of interest" description="Disordered" evidence="1">
    <location>
        <begin position="1"/>
        <end position="57"/>
    </location>
</feature>
<evidence type="ECO:0000313" key="3">
    <source>
        <dbReference type="Proteomes" id="UP000245956"/>
    </source>
</evidence>
<organism evidence="2 3">
    <name type="scientific">Purpureocillium lilacinum</name>
    <name type="common">Paecilomyces lilacinus</name>
    <dbReference type="NCBI Taxonomy" id="33203"/>
    <lineage>
        <taxon>Eukaryota</taxon>
        <taxon>Fungi</taxon>
        <taxon>Dikarya</taxon>
        <taxon>Ascomycota</taxon>
        <taxon>Pezizomycotina</taxon>
        <taxon>Sordariomycetes</taxon>
        <taxon>Hypocreomycetidae</taxon>
        <taxon>Hypocreales</taxon>
        <taxon>Ophiocordycipitaceae</taxon>
        <taxon>Purpureocillium</taxon>
    </lineage>
</organism>
<gene>
    <name evidence="2" type="ORF">PCL_05995</name>
</gene>
<protein>
    <submittedName>
        <fullName evidence="2">Uncharacterized protein</fullName>
    </submittedName>
</protein>
<name>A0A2U3ELE3_PURLI</name>
<feature type="compositionally biased region" description="Basic and acidic residues" evidence="1">
    <location>
        <begin position="295"/>
        <end position="304"/>
    </location>
</feature>
<dbReference type="AlphaFoldDB" id="A0A2U3ELE3"/>